<dbReference type="OrthoDB" id="448051at2759"/>
<dbReference type="InterPro" id="IPR029058">
    <property type="entry name" value="AB_hydrolase_fold"/>
</dbReference>
<organism evidence="6 7">
    <name type="scientific">Sporidiobolus salmonicolor</name>
    <name type="common">Yeast-like fungus</name>
    <name type="synonym">Sporobolomyces salmonicolor</name>
    <dbReference type="NCBI Taxonomy" id="5005"/>
    <lineage>
        <taxon>Eukaryota</taxon>
        <taxon>Fungi</taxon>
        <taxon>Dikarya</taxon>
        <taxon>Basidiomycota</taxon>
        <taxon>Pucciniomycotina</taxon>
        <taxon>Microbotryomycetes</taxon>
        <taxon>Sporidiobolales</taxon>
        <taxon>Sporidiobolaceae</taxon>
        <taxon>Sporobolomyces</taxon>
    </lineage>
</organism>
<dbReference type="InterPro" id="IPR019363">
    <property type="entry name" value="LDAH"/>
</dbReference>
<evidence type="ECO:0000313" key="7">
    <source>
        <dbReference type="Proteomes" id="UP000243876"/>
    </source>
</evidence>
<evidence type="ECO:0000256" key="5">
    <source>
        <dbReference type="SAM" id="MobiDB-lite"/>
    </source>
</evidence>
<feature type="compositionally biased region" description="Pro residues" evidence="5">
    <location>
        <begin position="119"/>
        <end position="128"/>
    </location>
</feature>
<keyword evidence="3" id="KW-0551">Lipid droplet</keyword>
<proteinExistence type="inferred from homology"/>
<dbReference type="Gene3D" id="3.40.50.1820">
    <property type="entry name" value="alpha/beta hydrolase"/>
    <property type="match status" value="1"/>
</dbReference>
<dbReference type="SUPFAM" id="SSF53474">
    <property type="entry name" value="alpha/beta-Hydrolases"/>
    <property type="match status" value="1"/>
</dbReference>
<evidence type="ECO:0000256" key="2">
    <source>
        <dbReference type="ARBA" id="ARBA00008300"/>
    </source>
</evidence>
<protein>
    <submittedName>
        <fullName evidence="6">SPOSA6832_04387-mRNA-1:cds</fullName>
    </submittedName>
</protein>
<name>A0A0D6ERH0_SPOSA</name>
<comment type="subcellular location">
    <subcellularLocation>
        <location evidence="1">Lipid droplet</location>
    </subcellularLocation>
</comment>
<comment type="similarity">
    <text evidence="2">Belongs to the AB hydrolase superfamily. LDAH family.</text>
</comment>
<dbReference type="Pfam" id="PF10230">
    <property type="entry name" value="LIDHydrolase"/>
    <property type="match status" value="1"/>
</dbReference>
<accession>A0A0D6ERH0</accession>
<evidence type="ECO:0000256" key="1">
    <source>
        <dbReference type="ARBA" id="ARBA00004502"/>
    </source>
</evidence>
<keyword evidence="7" id="KW-1185">Reference proteome</keyword>
<evidence type="ECO:0000313" key="6">
    <source>
        <dbReference type="EMBL" id="CEQ42559.1"/>
    </source>
</evidence>
<dbReference type="AlphaFoldDB" id="A0A0D6ERH0"/>
<dbReference type="GO" id="GO:0005811">
    <property type="term" value="C:lipid droplet"/>
    <property type="evidence" value="ECO:0007669"/>
    <property type="project" value="UniProtKB-SubCell"/>
</dbReference>
<keyword evidence="4" id="KW-0378">Hydrolase</keyword>
<sequence length="445" mass="48381">MASNIPVNSAPPPPPPRVSASSSVAPPPADPTGSTPSRQRSTHRHTPSTAQWNDLPEFVEDGLSEGGPSRKRTTSTRVSRVPALASTPASSSGNATPTAIPPPAVARADNDGFALPAFDAPPAPPPEPTLSLRTAQRQLPYDVLHFPAPGIDLKLVLVFIPGNPGLVEYYRGFLTSLQAALPDDLKDSTELYALGQLGHSPAAERDGRMRGFRPNEQASLEEQVESKREFVEGLREKYGEEIKVMLMGHSIGAWISLQVLKQRPTLISSVHCLFPTVSHMAATPNGRRLSPLFSSWALRPVFYSTSMLSYLPTSLTSKLVSLLTGQSGPGSSTTTELVSSPQTVIAALTMAKKELEQIKDLDEELLREHGAKVWWYWAEEGNDGWVSESAIEEVERVLGEEGRERRERCREGMPHAFVLDSDHASSLARKCADWVVQDLRSNSSS</sequence>
<evidence type="ECO:0000256" key="3">
    <source>
        <dbReference type="ARBA" id="ARBA00022677"/>
    </source>
</evidence>
<dbReference type="EMBL" id="CENE01000029">
    <property type="protein sequence ID" value="CEQ42559.1"/>
    <property type="molecule type" value="Genomic_DNA"/>
</dbReference>
<dbReference type="PANTHER" id="PTHR13390:SF0">
    <property type="entry name" value="LIPID DROPLET-ASSOCIATED HYDROLASE"/>
    <property type="match status" value="1"/>
</dbReference>
<reference evidence="7" key="1">
    <citation type="submission" date="2015-02" db="EMBL/GenBank/DDBJ databases">
        <authorList>
            <person name="Gon?alves P."/>
        </authorList>
    </citation>
    <scope>NUCLEOTIDE SEQUENCE [LARGE SCALE GENOMIC DNA]</scope>
</reference>
<dbReference type="PANTHER" id="PTHR13390">
    <property type="entry name" value="LIPASE"/>
    <property type="match status" value="1"/>
</dbReference>
<gene>
    <name evidence="6" type="primary">SPOSA6832_04387</name>
</gene>
<feature type="region of interest" description="Disordered" evidence="5">
    <location>
        <begin position="1"/>
        <end position="131"/>
    </location>
</feature>
<dbReference type="Proteomes" id="UP000243876">
    <property type="component" value="Unassembled WGS sequence"/>
</dbReference>
<evidence type="ECO:0000256" key="4">
    <source>
        <dbReference type="ARBA" id="ARBA00022801"/>
    </source>
</evidence>
<dbReference type="GO" id="GO:0016298">
    <property type="term" value="F:lipase activity"/>
    <property type="evidence" value="ECO:0007669"/>
    <property type="project" value="InterPro"/>
</dbReference>
<dbReference type="GO" id="GO:0019915">
    <property type="term" value="P:lipid storage"/>
    <property type="evidence" value="ECO:0007669"/>
    <property type="project" value="InterPro"/>
</dbReference>